<feature type="domain" description="CN hydrolase" evidence="2">
    <location>
        <begin position="228"/>
        <end position="483"/>
    </location>
</feature>
<dbReference type="Pfam" id="PF00583">
    <property type="entry name" value="Acetyltransf_1"/>
    <property type="match status" value="1"/>
</dbReference>
<keyword evidence="4" id="KW-0378">Hydrolase</keyword>
<evidence type="ECO:0000313" key="5">
    <source>
        <dbReference type="Proteomes" id="UP000319557"/>
    </source>
</evidence>
<dbReference type="PANTHER" id="PTHR23088:SF50">
    <property type="entry name" value="HYDROLASE YHCX"/>
    <property type="match status" value="1"/>
</dbReference>
<dbReference type="KEGG" id="ruv:EC9_43140"/>
<dbReference type="Gene3D" id="3.60.110.10">
    <property type="entry name" value="Carbon-nitrogen hydrolase"/>
    <property type="match status" value="1"/>
</dbReference>
<dbReference type="CDD" id="cd04301">
    <property type="entry name" value="NAT_SF"/>
    <property type="match status" value="1"/>
</dbReference>
<protein>
    <submittedName>
        <fullName evidence="4">Aliphatic amidase</fullName>
        <ecNumber evidence="4">3.5.1.4</ecNumber>
    </submittedName>
</protein>
<sequence>MDPLDLKEFEWKVKVRQLSIDDYDALVKMQQRCFPGMSPWTRDQIESQIKVFPEGQLVVEIDGEVAASSSSLVLRYDRTTAWHDWTQVADNGYIRNHSPEGDTLYGIEIMVDPKYRGMKLSRRLYDARKQLCRERNIERIIIGGRIPGYGDRADEMSASEYVERVVAKAIHDPVLTAQIANGFALQGLIPNYFPSDQASRGYATFLEWRNLEYQASRTRRYHAAFEPVRLAVVQYELRRINNFGEFTQQSEFFVDVAADYKCDFIMFPELFTTQLLSCVESARPGLAARRLAEFTPQYLEFFTECAVKYNVNVIGGSQFVVENEKLYNVAYCFGRDGTIHKQYKIHITPSERKWWGVSPGDFVNVFDTDSGRVAMLICYDIEFPELVRIAAAKGAQIIFVPFNTDTVEGYLRIRHCAQARCVENHVYVAIAGCTGNLPFVENADIHYAQSAILTPADVGFSRDSVGAECNPNIETVVMDDVDLEILRKHRESGSVQNWNDRRKDIYRVTYEENGKTFEV</sequence>
<dbReference type="OrthoDB" id="9811121at2"/>
<organism evidence="4 5">
    <name type="scientific">Rosistilla ulvae</name>
    <dbReference type="NCBI Taxonomy" id="1930277"/>
    <lineage>
        <taxon>Bacteria</taxon>
        <taxon>Pseudomonadati</taxon>
        <taxon>Planctomycetota</taxon>
        <taxon>Planctomycetia</taxon>
        <taxon>Pirellulales</taxon>
        <taxon>Pirellulaceae</taxon>
        <taxon>Rosistilla</taxon>
    </lineage>
</organism>
<accession>A0A517M5G4</accession>
<dbReference type="PROSITE" id="PS01227">
    <property type="entry name" value="UPF0012"/>
    <property type="match status" value="1"/>
</dbReference>
<evidence type="ECO:0000313" key="4">
    <source>
        <dbReference type="EMBL" id="QDS90110.1"/>
    </source>
</evidence>
<dbReference type="InterPro" id="IPR000182">
    <property type="entry name" value="GNAT_dom"/>
</dbReference>
<dbReference type="PANTHER" id="PTHR23088">
    <property type="entry name" value="NITRILASE-RELATED"/>
    <property type="match status" value="1"/>
</dbReference>
<gene>
    <name evidence="4" type="primary">amiE</name>
    <name evidence="4" type="ORF">EC9_43140</name>
</gene>
<dbReference type="Gene3D" id="3.40.630.30">
    <property type="match status" value="1"/>
</dbReference>
<dbReference type="AlphaFoldDB" id="A0A517M5G4"/>
<dbReference type="InterPro" id="IPR003010">
    <property type="entry name" value="C-N_Hydrolase"/>
</dbReference>
<dbReference type="InterPro" id="IPR036526">
    <property type="entry name" value="C-N_Hydrolase_sf"/>
</dbReference>
<dbReference type="EC" id="3.5.1.4" evidence="4"/>
<dbReference type="SUPFAM" id="SSF55729">
    <property type="entry name" value="Acyl-CoA N-acyltransferases (Nat)"/>
    <property type="match status" value="1"/>
</dbReference>
<dbReference type="RefSeq" id="WP_145347994.1">
    <property type="nucleotide sequence ID" value="NZ_CP036261.1"/>
</dbReference>
<keyword evidence="5" id="KW-1185">Reference proteome</keyword>
<evidence type="ECO:0000256" key="1">
    <source>
        <dbReference type="ARBA" id="ARBA00010613"/>
    </source>
</evidence>
<dbReference type="Pfam" id="PF00795">
    <property type="entry name" value="CN_hydrolase"/>
    <property type="match status" value="1"/>
</dbReference>
<dbReference type="SUPFAM" id="SSF56317">
    <property type="entry name" value="Carbon-nitrogen hydrolase"/>
    <property type="match status" value="1"/>
</dbReference>
<dbReference type="EMBL" id="CP036261">
    <property type="protein sequence ID" value="QDS90110.1"/>
    <property type="molecule type" value="Genomic_DNA"/>
</dbReference>
<comment type="similarity">
    <text evidence="1">Belongs to the carbon-nitrogen hydrolase superfamily. NIT1/NIT2 family.</text>
</comment>
<dbReference type="InterPro" id="IPR001110">
    <property type="entry name" value="UPF0012_CS"/>
</dbReference>
<evidence type="ECO:0000259" key="3">
    <source>
        <dbReference type="PROSITE" id="PS51186"/>
    </source>
</evidence>
<evidence type="ECO:0000259" key="2">
    <source>
        <dbReference type="PROSITE" id="PS50263"/>
    </source>
</evidence>
<name>A0A517M5G4_9BACT</name>
<dbReference type="Proteomes" id="UP000319557">
    <property type="component" value="Chromosome"/>
</dbReference>
<dbReference type="InterPro" id="IPR016181">
    <property type="entry name" value="Acyl_CoA_acyltransferase"/>
</dbReference>
<dbReference type="GO" id="GO:0016747">
    <property type="term" value="F:acyltransferase activity, transferring groups other than amino-acyl groups"/>
    <property type="evidence" value="ECO:0007669"/>
    <property type="project" value="InterPro"/>
</dbReference>
<dbReference type="CDD" id="cd07574">
    <property type="entry name" value="nitrilase_Rim1_like"/>
    <property type="match status" value="1"/>
</dbReference>
<dbReference type="GO" id="GO:0004040">
    <property type="term" value="F:amidase activity"/>
    <property type="evidence" value="ECO:0007669"/>
    <property type="project" value="UniProtKB-EC"/>
</dbReference>
<proteinExistence type="inferred from homology"/>
<reference evidence="4 5" key="1">
    <citation type="submission" date="2019-02" db="EMBL/GenBank/DDBJ databases">
        <title>Deep-cultivation of Planctomycetes and their phenomic and genomic characterization uncovers novel biology.</title>
        <authorList>
            <person name="Wiegand S."/>
            <person name="Jogler M."/>
            <person name="Boedeker C."/>
            <person name="Pinto D."/>
            <person name="Vollmers J."/>
            <person name="Rivas-Marin E."/>
            <person name="Kohn T."/>
            <person name="Peeters S.H."/>
            <person name="Heuer A."/>
            <person name="Rast P."/>
            <person name="Oberbeckmann S."/>
            <person name="Bunk B."/>
            <person name="Jeske O."/>
            <person name="Meyerdierks A."/>
            <person name="Storesund J.E."/>
            <person name="Kallscheuer N."/>
            <person name="Luecker S."/>
            <person name="Lage O.M."/>
            <person name="Pohl T."/>
            <person name="Merkel B.J."/>
            <person name="Hornburger P."/>
            <person name="Mueller R.-W."/>
            <person name="Bruemmer F."/>
            <person name="Labrenz M."/>
            <person name="Spormann A.M."/>
            <person name="Op den Camp H."/>
            <person name="Overmann J."/>
            <person name="Amann R."/>
            <person name="Jetten M.S.M."/>
            <person name="Mascher T."/>
            <person name="Medema M.H."/>
            <person name="Devos D.P."/>
            <person name="Kaster A.-K."/>
            <person name="Ovreas L."/>
            <person name="Rohde M."/>
            <person name="Galperin M.Y."/>
            <person name="Jogler C."/>
        </authorList>
    </citation>
    <scope>NUCLEOTIDE SEQUENCE [LARGE SCALE GENOMIC DNA]</scope>
    <source>
        <strain evidence="4 5">EC9</strain>
    </source>
</reference>
<dbReference type="PROSITE" id="PS50263">
    <property type="entry name" value="CN_HYDROLASE"/>
    <property type="match status" value="1"/>
</dbReference>
<feature type="domain" description="N-acetyltransferase" evidence="3">
    <location>
        <begin position="13"/>
        <end position="212"/>
    </location>
</feature>
<dbReference type="PROSITE" id="PS51186">
    <property type="entry name" value="GNAT"/>
    <property type="match status" value="1"/>
</dbReference>